<proteinExistence type="predicted"/>
<dbReference type="InterPro" id="IPR018771">
    <property type="entry name" value="PocR_dom"/>
</dbReference>
<dbReference type="KEGG" id="taci:TDSAC_0913"/>
<dbReference type="Pfam" id="PF10114">
    <property type="entry name" value="PocR"/>
    <property type="match status" value="1"/>
</dbReference>
<evidence type="ECO:0000259" key="1">
    <source>
        <dbReference type="Pfam" id="PF10114"/>
    </source>
</evidence>
<evidence type="ECO:0000313" key="2">
    <source>
        <dbReference type="EMBL" id="AWB10270.1"/>
    </source>
</evidence>
<dbReference type="RefSeq" id="WP_108309083.1">
    <property type="nucleotide sequence ID" value="NZ_CP020921.1"/>
</dbReference>
<dbReference type="Proteomes" id="UP000244792">
    <property type="component" value="Chromosome"/>
</dbReference>
<gene>
    <name evidence="2" type="ORF">TDSAC_0913</name>
</gene>
<name>A0A2R4W0Q1_THEAF</name>
<keyword evidence="3" id="KW-1185">Reference proteome</keyword>
<feature type="domain" description="PocR" evidence="1">
    <location>
        <begin position="5"/>
        <end position="163"/>
    </location>
</feature>
<dbReference type="EMBL" id="CP020921">
    <property type="protein sequence ID" value="AWB10270.1"/>
    <property type="molecule type" value="Genomic_DNA"/>
</dbReference>
<dbReference type="OrthoDB" id="1410840at2"/>
<sequence>MKITDVIPMSELTKLVEEIHEKFNFTGVVYKPDNFILVRSKEMGNALCPYIKDNSNSLMICSVAQQILGKIALDKKETVIDECDAGMVKFVIPIFIGNEFLGTIGGCGRLGDNKDSVEIFYISKLTGKDENEIKELAKSVTKVSKDEMKEIISFIQNRINSLIYQSSLKS</sequence>
<protein>
    <submittedName>
        <fullName evidence="2">Ligand-binding sensor domain-containing protein</fullName>
    </submittedName>
</protein>
<accession>A0A2R4W0Q1</accession>
<dbReference type="AlphaFoldDB" id="A0A2R4W0Q1"/>
<organism evidence="2 3">
    <name type="scientific">Thermodesulfobium acidiphilum</name>
    <dbReference type="NCBI Taxonomy" id="1794699"/>
    <lineage>
        <taxon>Bacteria</taxon>
        <taxon>Pseudomonadati</taxon>
        <taxon>Thermodesulfobiota</taxon>
        <taxon>Thermodesulfobiia</taxon>
        <taxon>Thermodesulfobiales</taxon>
        <taxon>Thermodesulfobiaceae</taxon>
        <taxon>Thermodesulfobium</taxon>
    </lineage>
</organism>
<reference evidence="2 3" key="1">
    <citation type="submission" date="2017-04" db="EMBL/GenBank/DDBJ databases">
        <title>Genomic insights into metabolism of Thermodesulfobium acidiphilum.</title>
        <authorList>
            <person name="Toshchakov S.V."/>
            <person name="Frolov E.N."/>
            <person name="Kublanov I.V."/>
            <person name="Samarov N.I."/>
            <person name="Novikov A."/>
            <person name="Lebedinsky A.V."/>
            <person name="Bonch-Osmolovskaya E.A."/>
            <person name="Chernyh N.A."/>
        </authorList>
    </citation>
    <scope>NUCLEOTIDE SEQUENCE [LARGE SCALE GENOMIC DNA]</scope>
    <source>
        <strain evidence="2 3">3127-1</strain>
    </source>
</reference>
<evidence type="ECO:0000313" key="3">
    <source>
        <dbReference type="Proteomes" id="UP000244792"/>
    </source>
</evidence>